<feature type="compositionally biased region" description="Basic and acidic residues" evidence="1">
    <location>
        <begin position="46"/>
        <end position="59"/>
    </location>
</feature>
<name>A0ABR2KK40_9EUKA</name>
<accession>A0ABR2KK40</accession>
<gene>
    <name evidence="2" type="ORF">M9Y10_035135</name>
</gene>
<evidence type="ECO:0000313" key="2">
    <source>
        <dbReference type="EMBL" id="KAK8890360.1"/>
    </source>
</evidence>
<proteinExistence type="predicted"/>
<protein>
    <submittedName>
        <fullName evidence="2">Uncharacterized protein</fullName>
    </submittedName>
</protein>
<dbReference type="Proteomes" id="UP001470230">
    <property type="component" value="Unassembled WGS sequence"/>
</dbReference>
<feature type="region of interest" description="Disordered" evidence="1">
    <location>
        <begin position="45"/>
        <end position="66"/>
    </location>
</feature>
<comment type="caution">
    <text evidence="2">The sequence shown here is derived from an EMBL/GenBank/DDBJ whole genome shotgun (WGS) entry which is preliminary data.</text>
</comment>
<evidence type="ECO:0000313" key="3">
    <source>
        <dbReference type="Proteomes" id="UP001470230"/>
    </source>
</evidence>
<organism evidence="2 3">
    <name type="scientific">Tritrichomonas musculus</name>
    <dbReference type="NCBI Taxonomy" id="1915356"/>
    <lineage>
        <taxon>Eukaryota</taxon>
        <taxon>Metamonada</taxon>
        <taxon>Parabasalia</taxon>
        <taxon>Tritrichomonadida</taxon>
        <taxon>Tritrichomonadidae</taxon>
        <taxon>Tritrichomonas</taxon>
    </lineage>
</organism>
<evidence type="ECO:0000256" key="1">
    <source>
        <dbReference type="SAM" id="MobiDB-lite"/>
    </source>
</evidence>
<sequence>MSLKIEDDCDFDQNFLSISYNECHVKEGMSLNIGDDQELDNLIGKLKKDQEEEQSKSPEPEPTADDIFKKMQNAQNLLYKFLKDEINSEKMPLSDEAKNEIFTNLLSNPYLQDVIKRNDSS</sequence>
<reference evidence="2 3" key="1">
    <citation type="submission" date="2024-04" db="EMBL/GenBank/DDBJ databases">
        <title>Tritrichomonas musculus Genome.</title>
        <authorList>
            <person name="Alves-Ferreira E."/>
            <person name="Grigg M."/>
            <person name="Lorenzi H."/>
            <person name="Galac M."/>
        </authorList>
    </citation>
    <scope>NUCLEOTIDE SEQUENCE [LARGE SCALE GENOMIC DNA]</scope>
    <source>
        <strain evidence="2 3">EAF2021</strain>
    </source>
</reference>
<dbReference type="EMBL" id="JAPFFF010000005">
    <property type="protein sequence ID" value="KAK8890360.1"/>
    <property type="molecule type" value="Genomic_DNA"/>
</dbReference>
<keyword evidence="3" id="KW-1185">Reference proteome</keyword>